<sequence>MFWVSPLLVPDWLASTGGAVILMILGLFPDCVLYVRGPSATGGVAATAAQLGFPLGTVTGFLCIWVSLFSLLAISTT</sequence>
<keyword evidence="3" id="KW-1185">Reference proteome</keyword>
<protein>
    <submittedName>
        <fullName evidence="2">Uncharacterized protein</fullName>
    </submittedName>
</protein>
<dbReference type="Proteomes" id="UP000799438">
    <property type="component" value="Unassembled WGS sequence"/>
</dbReference>
<reference evidence="2" key="1">
    <citation type="journal article" date="2020" name="Stud. Mycol.">
        <title>101 Dothideomycetes genomes: a test case for predicting lifestyles and emergence of pathogens.</title>
        <authorList>
            <person name="Haridas S."/>
            <person name="Albert R."/>
            <person name="Binder M."/>
            <person name="Bloem J."/>
            <person name="Labutti K."/>
            <person name="Salamov A."/>
            <person name="Andreopoulos B."/>
            <person name="Baker S."/>
            <person name="Barry K."/>
            <person name="Bills G."/>
            <person name="Bluhm B."/>
            <person name="Cannon C."/>
            <person name="Castanera R."/>
            <person name="Culley D."/>
            <person name="Daum C."/>
            <person name="Ezra D."/>
            <person name="Gonzalez J."/>
            <person name="Henrissat B."/>
            <person name="Kuo A."/>
            <person name="Liang C."/>
            <person name="Lipzen A."/>
            <person name="Lutzoni F."/>
            <person name="Magnuson J."/>
            <person name="Mondo S."/>
            <person name="Nolan M."/>
            <person name="Ohm R."/>
            <person name="Pangilinan J."/>
            <person name="Park H.-J."/>
            <person name="Ramirez L."/>
            <person name="Alfaro M."/>
            <person name="Sun H."/>
            <person name="Tritt A."/>
            <person name="Yoshinaga Y."/>
            <person name="Zwiers L.-H."/>
            <person name="Turgeon B."/>
            <person name="Goodwin S."/>
            <person name="Spatafora J."/>
            <person name="Crous P."/>
            <person name="Grigoriev I."/>
        </authorList>
    </citation>
    <scope>NUCLEOTIDE SEQUENCE</scope>
    <source>
        <strain evidence="2">CBS 121167</strain>
    </source>
</reference>
<evidence type="ECO:0000313" key="3">
    <source>
        <dbReference type="Proteomes" id="UP000799438"/>
    </source>
</evidence>
<organism evidence="2 3">
    <name type="scientific">Aplosporella prunicola CBS 121167</name>
    <dbReference type="NCBI Taxonomy" id="1176127"/>
    <lineage>
        <taxon>Eukaryota</taxon>
        <taxon>Fungi</taxon>
        <taxon>Dikarya</taxon>
        <taxon>Ascomycota</taxon>
        <taxon>Pezizomycotina</taxon>
        <taxon>Dothideomycetes</taxon>
        <taxon>Dothideomycetes incertae sedis</taxon>
        <taxon>Botryosphaeriales</taxon>
        <taxon>Aplosporellaceae</taxon>
        <taxon>Aplosporella</taxon>
    </lineage>
</organism>
<dbReference type="RefSeq" id="XP_033390874.1">
    <property type="nucleotide sequence ID" value="XM_033546901.1"/>
</dbReference>
<keyword evidence="1" id="KW-1133">Transmembrane helix</keyword>
<feature type="transmembrane region" description="Helical" evidence="1">
    <location>
        <begin position="12"/>
        <end position="35"/>
    </location>
</feature>
<accession>A0A6A6AW04</accession>
<dbReference type="GeneID" id="54304408"/>
<evidence type="ECO:0000256" key="1">
    <source>
        <dbReference type="SAM" id="Phobius"/>
    </source>
</evidence>
<dbReference type="AlphaFoldDB" id="A0A6A6AW04"/>
<dbReference type="EMBL" id="ML995654">
    <property type="protein sequence ID" value="KAF2135155.1"/>
    <property type="molecule type" value="Genomic_DNA"/>
</dbReference>
<evidence type="ECO:0000313" key="2">
    <source>
        <dbReference type="EMBL" id="KAF2135155.1"/>
    </source>
</evidence>
<name>A0A6A6AW04_9PEZI</name>
<gene>
    <name evidence="2" type="ORF">K452DRAFT_60869</name>
</gene>
<proteinExistence type="predicted"/>
<keyword evidence="1" id="KW-0812">Transmembrane</keyword>
<feature type="transmembrane region" description="Helical" evidence="1">
    <location>
        <begin position="47"/>
        <end position="74"/>
    </location>
</feature>
<keyword evidence="1" id="KW-0472">Membrane</keyword>